<dbReference type="InterPro" id="IPR018197">
    <property type="entry name" value="Glycerate_kinase_RE-like"/>
</dbReference>
<dbReference type="PANTHER" id="PTHR21599:SF0">
    <property type="entry name" value="GLYCERATE KINASE"/>
    <property type="match status" value="1"/>
</dbReference>
<keyword evidence="3 4" id="KW-0418">Kinase</keyword>
<evidence type="ECO:0000313" key="6">
    <source>
        <dbReference type="Proteomes" id="UP000655570"/>
    </source>
</evidence>
<dbReference type="PIRSF" id="PIRSF006078">
    <property type="entry name" value="GlxK"/>
    <property type="match status" value="1"/>
</dbReference>
<gene>
    <name evidence="5" type="ORF">H9641_01200</name>
</gene>
<keyword evidence="6" id="KW-1185">Reference proteome</keyword>
<keyword evidence="2 4" id="KW-0808">Transferase</keyword>
<dbReference type="Proteomes" id="UP000655570">
    <property type="component" value="Unassembled WGS sequence"/>
</dbReference>
<evidence type="ECO:0000256" key="1">
    <source>
        <dbReference type="ARBA" id="ARBA00006284"/>
    </source>
</evidence>
<dbReference type="InterPro" id="IPR036129">
    <property type="entry name" value="Glycerate_kinase_sf"/>
</dbReference>
<dbReference type="InterPro" id="IPR018193">
    <property type="entry name" value="Glyc_kinase_flavodox-like_fold"/>
</dbReference>
<dbReference type="GO" id="GO:0016301">
    <property type="term" value="F:kinase activity"/>
    <property type="evidence" value="ECO:0007669"/>
    <property type="project" value="UniProtKB-KW"/>
</dbReference>
<evidence type="ECO:0000313" key="5">
    <source>
        <dbReference type="EMBL" id="MBD7979339.1"/>
    </source>
</evidence>
<evidence type="ECO:0000256" key="4">
    <source>
        <dbReference type="PIRNR" id="PIRNR006078"/>
    </source>
</evidence>
<dbReference type="Gene3D" id="3.40.50.10350">
    <property type="entry name" value="Glycerate kinase, domain 1"/>
    <property type="match status" value="1"/>
</dbReference>
<dbReference type="RefSeq" id="WP_191800253.1">
    <property type="nucleotide sequence ID" value="NZ_JACSQF010000001.1"/>
</dbReference>
<reference evidence="5 6" key="1">
    <citation type="submission" date="2020-08" db="EMBL/GenBank/DDBJ databases">
        <title>A Genomic Blueprint of the Chicken Gut Microbiome.</title>
        <authorList>
            <person name="Gilroy R."/>
            <person name="Ravi A."/>
            <person name="Getino M."/>
            <person name="Pursley I."/>
            <person name="Horton D.L."/>
            <person name="Alikhan N.-F."/>
            <person name="Baker D."/>
            <person name="Gharbi K."/>
            <person name="Hall N."/>
            <person name="Watson M."/>
            <person name="Adriaenssens E.M."/>
            <person name="Foster-Nyarko E."/>
            <person name="Jarju S."/>
            <person name="Secka A."/>
            <person name="Antonio M."/>
            <person name="Oren A."/>
            <person name="Chaudhuri R."/>
            <person name="La Ragione R.M."/>
            <person name="Hildebrand F."/>
            <person name="Pallen M.J."/>
        </authorList>
    </citation>
    <scope>NUCLEOTIDE SEQUENCE [LARGE SCALE GENOMIC DNA]</scope>
    <source>
        <strain evidence="5 6">Sa2CUA9</strain>
    </source>
</reference>
<dbReference type="NCBIfam" id="TIGR00045">
    <property type="entry name" value="glycerate kinase"/>
    <property type="match status" value="1"/>
</dbReference>
<comment type="caution">
    <text evidence="5">The sequence shown here is derived from an EMBL/GenBank/DDBJ whole genome shotgun (WGS) entry which is preliminary data.</text>
</comment>
<evidence type="ECO:0000256" key="3">
    <source>
        <dbReference type="ARBA" id="ARBA00022777"/>
    </source>
</evidence>
<dbReference type="Gene3D" id="3.90.1510.10">
    <property type="entry name" value="Glycerate kinase, domain 2"/>
    <property type="match status" value="1"/>
</dbReference>
<dbReference type="EMBL" id="JACSQF010000001">
    <property type="protein sequence ID" value="MBD7979339.1"/>
    <property type="molecule type" value="Genomic_DNA"/>
</dbReference>
<dbReference type="PANTHER" id="PTHR21599">
    <property type="entry name" value="GLYCERATE KINASE"/>
    <property type="match status" value="1"/>
</dbReference>
<dbReference type="SUPFAM" id="SSF110738">
    <property type="entry name" value="Glycerate kinase I"/>
    <property type="match status" value="1"/>
</dbReference>
<organism evidence="5 6">
    <name type="scientific">Oerskovia merdavium</name>
    <dbReference type="NCBI Taxonomy" id="2762227"/>
    <lineage>
        <taxon>Bacteria</taxon>
        <taxon>Bacillati</taxon>
        <taxon>Actinomycetota</taxon>
        <taxon>Actinomycetes</taxon>
        <taxon>Micrococcales</taxon>
        <taxon>Cellulomonadaceae</taxon>
        <taxon>Oerskovia</taxon>
    </lineage>
</organism>
<evidence type="ECO:0000256" key="2">
    <source>
        <dbReference type="ARBA" id="ARBA00022679"/>
    </source>
</evidence>
<dbReference type="Pfam" id="PF02595">
    <property type="entry name" value="Gly_kinase"/>
    <property type="match status" value="1"/>
</dbReference>
<name>A0ABR8TUR2_9CELL</name>
<accession>A0ABR8TUR2</accession>
<dbReference type="InterPro" id="IPR004381">
    <property type="entry name" value="Glycerate_kinase"/>
</dbReference>
<proteinExistence type="inferred from homology"/>
<protein>
    <submittedName>
        <fullName evidence="5">Glycerate kinase</fullName>
    </submittedName>
</protein>
<sequence length="415" mass="41203">MPSTTNTDASRPLDPPGAARPLRVVIAPDSFKGSATAEAVARHVADGVLAAAPDAVLTLLPMADGGEGTLDALLAVWGVPAREVVTVDAIGRPHTARYGVSADGRVGVVELAAASGLPDVSDVALQPLHAHTRGTGAVAAAVLDAGVEEVVVCLGGSASTDGGAGLLTGLGARLLAHEPATVPSSADGELAGRLVPDGGEGLARVVGLDLDGLHPRAREVRWRVAVDVTNPLVGERGAAAVFGPQKGASGSDVRFLDAALVRWADLLERETGIRTHELSGAGAAGGVPAALVAVLGAELEHGATLVAQSIGLPAAVADADLVLTGEGSFDSQSINGKVADAIGTLAAAAPGRPPVVVLAGQVLLPAQRARAAGITAAFSIAPGPIDLDDLLGRTGSRLTELAASVTSLYLGSARR</sequence>
<comment type="similarity">
    <text evidence="1 4">Belongs to the glycerate kinase type-1 family.</text>
</comment>